<organism evidence="1 2">
    <name type="scientific">Flammeovirga aprica JL-4</name>
    <dbReference type="NCBI Taxonomy" id="694437"/>
    <lineage>
        <taxon>Bacteria</taxon>
        <taxon>Pseudomonadati</taxon>
        <taxon>Bacteroidota</taxon>
        <taxon>Cytophagia</taxon>
        <taxon>Cytophagales</taxon>
        <taxon>Flammeovirgaceae</taxon>
        <taxon>Flammeovirga</taxon>
    </lineage>
</organism>
<proteinExistence type="predicted"/>
<dbReference type="RefSeq" id="WP_169659646.1">
    <property type="nucleotide sequence ID" value="NZ_JABANE010000098.1"/>
</dbReference>
<protein>
    <submittedName>
        <fullName evidence="1">Uncharacterized protein</fullName>
    </submittedName>
</protein>
<reference evidence="1 2" key="1">
    <citation type="submission" date="2020-04" db="EMBL/GenBank/DDBJ databases">
        <title>Flammeovirga sp. SR4, a novel species isolated from seawater.</title>
        <authorList>
            <person name="Wang X."/>
        </authorList>
    </citation>
    <scope>NUCLEOTIDE SEQUENCE [LARGE SCALE GENOMIC DNA]</scope>
    <source>
        <strain evidence="1 2">ATCC 23126</strain>
    </source>
</reference>
<dbReference type="Proteomes" id="UP000576082">
    <property type="component" value="Unassembled WGS sequence"/>
</dbReference>
<sequence length="184" mass="20823">MKSILIFLSITFLLHPVVYGQQADFNRKATDDNILSGNHILSNTHNQLVAKGYGLYLDSVIINSCKEPQVVVVDIDEDPDDLKNENGVEEEYVEKVRSVKLLENGFQVNIDKVSNCCQYFLFDCAIVNDNTLDLISTSYGTHCSCSCKFKMTFYFKMMDSSFFDKLKAVTINGESTCNLKEQKP</sequence>
<evidence type="ECO:0000313" key="1">
    <source>
        <dbReference type="EMBL" id="NME71431.1"/>
    </source>
</evidence>
<dbReference type="AlphaFoldDB" id="A0A7X9RZ81"/>
<name>A0A7X9RZ81_9BACT</name>
<comment type="caution">
    <text evidence="1">The sequence shown here is derived from an EMBL/GenBank/DDBJ whole genome shotgun (WGS) entry which is preliminary data.</text>
</comment>
<dbReference type="EMBL" id="JABANE010000098">
    <property type="protein sequence ID" value="NME71431.1"/>
    <property type="molecule type" value="Genomic_DNA"/>
</dbReference>
<accession>A0A7X9RZ81</accession>
<keyword evidence="2" id="KW-1185">Reference proteome</keyword>
<gene>
    <name evidence="1" type="ORF">HHU12_25925</name>
</gene>
<evidence type="ECO:0000313" key="2">
    <source>
        <dbReference type="Proteomes" id="UP000576082"/>
    </source>
</evidence>